<dbReference type="InterPro" id="IPR025295">
    <property type="entry name" value="eCIS_core_dom"/>
</dbReference>
<dbReference type="AlphaFoldDB" id="A0A833M0U9"/>
<evidence type="ECO:0000313" key="3">
    <source>
        <dbReference type="Proteomes" id="UP000460298"/>
    </source>
</evidence>
<name>A0A833M0U9_9LEPT</name>
<dbReference type="Pfam" id="PF13699">
    <property type="entry name" value="eCIS_core"/>
    <property type="match status" value="1"/>
</dbReference>
<feature type="domain" description="eCIS core" evidence="1">
    <location>
        <begin position="11"/>
        <end position="42"/>
    </location>
</feature>
<dbReference type="EMBL" id="WBUI01000014">
    <property type="protein sequence ID" value="KAB2931393.1"/>
    <property type="molecule type" value="Genomic_DNA"/>
</dbReference>
<protein>
    <submittedName>
        <fullName evidence="2">DUF4157 domain-containing protein</fullName>
    </submittedName>
</protein>
<proteinExistence type="predicted"/>
<comment type="caution">
    <text evidence="2">The sequence shown here is derived from an EMBL/GenBank/DDBJ whole genome shotgun (WGS) entry which is preliminary data.</text>
</comment>
<organism evidence="2 3">
    <name type="scientific">Leptonema illini</name>
    <dbReference type="NCBI Taxonomy" id="183"/>
    <lineage>
        <taxon>Bacteria</taxon>
        <taxon>Pseudomonadati</taxon>
        <taxon>Spirochaetota</taxon>
        <taxon>Spirochaetia</taxon>
        <taxon>Leptospirales</taxon>
        <taxon>Leptospiraceae</taxon>
        <taxon>Leptonema</taxon>
    </lineage>
</organism>
<accession>A0A833M0U9</accession>
<gene>
    <name evidence="2" type="ORF">F9K24_14225</name>
</gene>
<dbReference type="Proteomes" id="UP000460298">
    <property type="component" value="Unassembled WGS sequence"/>
</dbReference>
<evidence type="ECO:0000313" key="2">
    <source>
        <dbReference type="EMBL" id="KAB2931393.1"/>
    </source>
</evidence>
<reference evidence="2 3" key="1">
    <citation type="submission" date="2019-10" db="EMBL/GenBank/DDBJ databases">
        <title>Extracellular Electron Transfer in a Candidatus Methanoperedens spp. Enrichment Culture.</title>
        <authorList>
            <person name="Berger S."/>
            <person name="Rangel Shaw D."/>
            <person name="Berben T."/>
            <person name="In 'T Zandt M."/>
            <person name="Frank J."/>
            <person name="Reimann J."/>
            <person name="Jetten M.S.M."/>
            <person name="Welte C.U."/>
        </authorList>
    </citation>
    <scope>NUCLEOTIDE SEQUENCE [LARGE SCALE GENOMIC DNA]</scope>
    <source>
        <strain evidence="2">SB12</strain>
    </source>
</reference>
<sequence length="53" mass="5538">MRQSYRAGSCTAEEPADSIGAKALAKGNDVVFAKDEYNRGTSTLSAGRVDASN</sequence>
<evidence type="ECO:0000259" key="1">
    <source>
        <dbReference type="Pfam" id="PF13699"/>
    </source>
</evidence>